<evidence type="ECO:0000256" key="5">
    <source>
        <dbReference type="SAM" id="MobiDB-lite"/>
    </source>
</evidence>
<dbReference type="PANTHER" id="PTHR11610:SF173">
    <property type="entry name" value="LIPASE DOMAIN-CONTAINING PROTEIN-RELATED"/>
    <property type="match status" value="1"/>
</dbReference>
<dbReference type="GO" id="GO:0005615">
    <property type="term" value="C:extracellular space"/>
    <property type="evidence" value="ECO:0007669"/>
    <property type="project" value="TreeGrafter"/>
</dbReference>
<evidence type="ECO:0000256" key="4">
    <source>
        <dbReference type="RuleBase" id="RU004262"/>
    </source>
</evidence>
<dbReference type="Pfam" id="PF00151">
    <property type="entry name" value="Lipase"/>
    <property type="match status" value="1"/>
</dbReference>
<evidence type="ECO:0000259" key="6">
    <source>
        <dbReference type="Pfam" id="PF00151"/>
    </source>
</evidence>
<dbReference type="InterPro" id="IPR029058">
    <property type="entry name" value="AB_hydrolase_fold"/>
</dbReference>
<protein>
    <recommendedName>
        <fullName evidence="6">Lipase domain-containing protein</fullName>
    </recommendedName>
</protein>
<evidence type="ECO:0000256" key="1">
    <source>
        <dbReference type="ARBA" id="ARBA00004613"/>
    </source>
</evidence>
<gene>
    <name evidence="7" type="ORF">FF38_04620</name>
</gene>
<name>A0A0L0BWC7_LUCCU</name>
<dbReference type="PRINTS" id="PR00821">
    <property type="entry name" value="TAGLIPASE"/>
</dbReference>
<dbReference type="InterPro" id="IPR033906">
    <property type="entry name" value="Lipase_N"/>
</dbReference>
<dbReference type="Proteomes" id="UP000037069">
    <property type="component" value="Unassembled WGS sequence"/>
</dbReference>
<evidence type="ECO:0000313" key="7">
    <source>
        <dbReference type="EMBL" id="KNC24335.1"/>
    </source>
</evidence>
<organism evidence="7 8">
    <name type="scientific">Lucilia cuprina</name>
    <name type="common">Green bottle fly</name>
    <name type="synonym">Australian sheep blowfly</name>
    <dbReference type="NCBI Taxonomy" id="7375"/>
    <lineage>
        <taxon>Eukaryota</taxon>
        <taxon>Metazoa</taxon>
        <taxon>Ecdysozoa</taxon>
        <taxon>Arthropoda</taxon>
        <taxon>Hexapoda</taxon>
        <taxon>Insecta</taxon>
        <taxon>Pterygota</taxon>
        <taxon>Neoptera</taxon>
        <taxon>Endopterygota</taxon>
        <taxon>Diptera</taxon>
        <taxon>Brachycera</taxon>
        <taxon>Muscomorpha</taxon>
        <taxon>Oestroidea</taxon>
        <taxon>Calliphoridae</taxon>
        <taxon>Luciliinae</taxon>
        <taxon>Lucilia</taxon>
    </lineage>
</organism>
<dbReference type="PANTHER" id="PTHR11610">
    <property type="entry name" value="LIPASE"/>
    <property type="match status" value="1"/>
</dbReference>
<proteinExistence type="inferred from homology"/>
<dbReference type="Gene3D" id="3.40.50.1820">
    <property type="entry name" value="alpha/beta hydrolase"/>
    <property type="match status" value="1"/>
</dbReference>
<dbReference type="OrthoDB" id="199913at2759"/>
<feature type="compositionally biased region" description="Basic and acidic residues" evidence="5">
    <location>
        <begin position="95"/>
        <end position="111"/>
    </location>
</feature>
<dbReference type="InterPro" id="IPR000734">
    <property type="entry name" value="TAG_lipase"/>
</dbReference>
<evidence type="ECO:0000256" key="2">
    <source>
        <dbReference type="ARBA" id="ARBA00010701"/>
    </source>
</evidence>
<dbReference type="CDD" id="cd00707">
    <property type="entry name" value="Pancreat_lipase_like"/>
    <property type="match status" value="1"/>
</dbReference>
<dbReference type="GO" id="GO:0016042">
    <property type="term" value="P:lipid catabolic process"/>
    <property type="evidence" value="ECO:0007669"/>
    <property type="project" value="TreeGrafter"/>
</dbReference>
<dbReference type="EMBL" id="JRES01001243">
    <property type="protein sequence ID" value="KNC24335.1"/>
    <property type="molecule type" value="Genomic_DNA"/>
</dbReference>
<feature type="region of interest" description="Disordered" evidence="5">
    <location>
        <begin position="82"/>
        <end position="111"/>
    </location>
</feature>
<comment type="similarity">
    <text evidence="2 4">Belongs to the AB hydrolase superfamily. Lipase family.</text>
</comment>
<feature type="compositionally biased region" description="Polar residues" evidence="5">
    <location>
        <begin position="1"/>
        <end position="15"/>
    </location>
</feature>
<dbReference type="GO" id="GO:0017171">
    <property type="term" value="F:serine hydrolase activity"/>
    <property type="evidence" value="ECO:0007669"/>
    <property type="project" value="TreeGrafter"/>
</dbReference>
<accession>A0A0L0BWC7</accession>
<feature type="domain" description="Lipase" evidence="6">
    <location>
        <begin position="353"/>
        <end position="608"/>
    </location>
</feature>
<reference evidence="7 8" key="1">
    <citation type="journal article" date="2015" name="Nat. Commun.">
        <title>Lucilia cuprina genome unlocks parasitic fly biology to underpin future interventions.</title>
        <authorList>
            <person name="Anstead C.A."/>
            <person name="Korhonen P.K."/>
            <person name="Young N.D."/>
            <person name="Hall R.S."/>
            <person name="Jex A.R."/>
            <person name="Murali S.C."/>
            <person name="Hughes D.S."/>
            <person name="Lee S.F."/>
            <person name="Perry T."/>
            <person name="Stroehlein A.J."/>
            <person name="Ansell B.R."/>
            <person name="Breugelmans B."/>
            <person name="Hofmann A."/>
            <person name="Qu J."/>
            <person name="Dugan S."/>
            <person name="Lee S.L."/>
            <person name="Chao H."/>
            <person name="Dinh H."/>
            <person name="Han Y."/>
            <person name="Doddapaneni H.V."/>
            <person name="Worley K.C."/>
            <person name="Muzny D.M."/>
            <person name="Ioannidis P."/>
            <person name="Waterhouse R.M."/>
            <person name="Zdobnov E.M."/>
            <person name="James P.J."/>
            <person name="Bagnall N.H."/>
            <person name="Kotze A.C."/>
            <person name="Gibbs R.A."/>
            <person name="Richards S."/>
            <person name="Batterham P."/>
            <person name="Gasser R.B."/>
        </authorList>
    </citation>
    <scope>NUCLEOTIDE SEQUENCE [LARGE SCALE GENOMIC DNA]</scope>
    <source>
        <strain evidence="7 8">LS</strain>
        <tissue evidence="7">Full body</tissue>
    </source>
</reference>
<evidence type="ECO:0000313" key="8">
    <source>
        <dbReference type="Proteomes" id="UP000037069"/>
    </source>
</evidence>
<comment type="subcellular location">
    <subcellularLocation>
        <location evidence="1">Secreted</location>
    </subcellularLocation>
</comment>
<dbReference type="SUPFAM" id="SSF53474">
    <property type="entry name" value="alpha/beta-Hydrolases"/>
    <property type="match status" value="1"/>
</dbReference>
<dbReference type="AlphaFoldDB" id="A0A0L0BWC7"/>
<keyword evidence="3" id="KW-0964">Secreted</keyword>
<dbReference type="GO" id="GO:0016298">
    <property type="term" value="F:lipase activity"/>
    <property type="evidence" value="ECO:0007669"/>
    <property type="project" value="InterPro"/>
</dbReference>
<dbReference type="InterPro" id="IPR013818">
    <property type="entry name" value="Lipase"/>
</dbReference>
<keyword evidence="8" id="KW-1185">Reference proteome</keyword>
<comment type="caution">
    <text evidence="7">The sequence shown here is derived from an EMBL/GenBank/DDBJ whole genome shotgun (WGS) entry which is preliminary data.</text>
</comment>
<feature type="region of interest" description="Disordered" evidence="5">
    <location>
        <begin position="1"/>
        <end position="35"/>
    </location>
</feature>
<sequence length="611" mass="69212">MANETTKYLTTNQKHLNAKQQQQEPKDQQLEQNSNQLQHHYPTTATTLEFNNTNNENNHDYFNLNNKLKTITEDEMAKEIDAKETKQSGKYNDNNGKHAEQKQKEEEEEVKQKFKENLQTKYYVPLNSFSNDWLGHLPQFQLQPRQLQLFLQQPQLQQEQSTSASSSSTAAAATQSTLAAAVASLLPQEYHLLSDYSFLFNAERHTGFYLHTLTQQQDYMAVATKQASSQPPPPAAATAAASAATLASFKQDVAQDLYNDEDYYDADDDVDNNDDEDYYYNFYDPDEDADANDDENVNASETDAMETMVNLTNPRVLNVVTDTIGAVFGVNTRPVAGIQGIHIEEIQLYNGLSLRQSRFNPFNPCRILIHGWLGGSHAGIYNTLVPEYFKLQEGNYNIITVDWGKGAIADYITASYRVKPVGIVVAKFIDFLHQESGIPFANIHVIGFSMGAHIAGISGKFVQTGRLPVIYGLDPALPLFRYENVNERLDLRDAEYVEVLHTSVGSYGYDHPLGHVDFYINYGYNQPGCFFNECSHFRAFQVFAQTLRNELLMGSECLGEMWWDMIKHKRCLREMGRSLKIGVEGMTANEMVLRRGLYYVITNAQPPYKVG</sequence>
<evidence type="ECO:0000256" key="3">
    <source>
        <dbReference type="ARBA" id="ARBA00022525"/>
    </source>
</evidence>